<proteinExistence type="inferred from homology"/>
<dbReference type="GO" id="GO:0005524">
    <property type="term" value="F:ATP binding"/>
    <property type="evidence" value="ECO:0007669"/>
    <property type="project" value="UniProtKB-UniRule"/>
</dbReference>
<dbReference type="SMART" id="SM00220">
    <property type="entry name" value="S_TKc"/>
    <property type="match status" value="1"/>
</dbReference>
<keyword evidence="2 6" id="KW-0547">Nucleotide-binding</keyword>
<sequence length="370" mass="40980">MPDHTYRVQPGEMLLNKFEVIRPLGHGHFGEVHHVINRPVGRPAALKTIEVTDPTTHRAAIEAQAQNLCSHDHVVKIHGADVINGFVLIEMEFIEGGSLGDRLMQGFVPLIDGVQAVKEVLFALEHAHTRGIVHRDVKPANIMLAQNKAKLSDFGTIIQPHTGIRVTDLFYQFHAAPEAVNSGEFSPLGDVFAAGLTLLRVANNMPGWGTVIDDAGAWETDLRNGTMARRIGFKPYLPRALKTILRKACDPDPARRYASAAAFREALERLRLARRWVRVSDNEWICESTGRIEAVRYVNGRHPAVEFFSGSRRQLDLCGTFGTEREAREHMDRVIAETTMGHTAPSRRPRSNRNGTQGAGVSVAMADDIS</sequence>
<dbReference type="InterPro" id="IPR017441">
    <property type="entry name" value="Protein_kinase_ATP_BS"/>
</dbReference>
<keyword evidence="1" id="KW-0808">Transferase</keyword>
<dbReference type="PROSITE" id="PS00108">
    <property type="entry name" value="PROTEIN_KINASE_ST"/>
    <property type="match status" value="1"/>
</dbReference>
<protein>
    <submittedName>
        <fullName evidence="9">Protein kinase</fullName>
    </submittedName>
</protein>
<gene>
    <name evidence="9" type="ORF">GR328_13290</name>
</gene>
<reference evidence="9 10" key="2">
    <citation type="submission" date="2020-01" db="EMBL/GenBank/DDBJ databases">
        <title>Microvirga sp. nov., an arsenate reduction bacterium isolated from Tibet hotspring sediments.</title>
        <authorList>
            <person name="Xian W.-D."/>
            <person name="Li W.-J."/>
        </authorList>
    </citation>
    <scope>NUCLEOTIDE SEQUENCE [LARGE SCALE GENOMIC DNA]</scope>
    <source>
        <strain evidence="9 10">KCTC 23863</strain>
    </source>
</reference>
<dbReference type="AlphaFoldDB" id="A0A7X3MSU0"/>
<dbReference type="GO" id="GO:0004672">
    <property type="term" value="F:protein kinase activity"/>
    <property type="evidence" value="ECO:0007669"/>
    <property type="project" value="InterPro"/>
</dbReference>
<keyword evidence="10" id="KW-1185">Reference proteome</keyword>
<dbReference type="RefSeq" id="WP_160884996.1">
    <property type="nucleotide sequence ID" value="NZ_WURB01000008.1"/>
</dbReference>
<evidence type="ECO:0000256" key="1">
    <source>
        <dbReference type="ARBA" id="ARBA00022679"/>
    </source>
</evidence>
<feature type="domain" description="Protein kinase" evidence="8">
    <location>
        <begin position="18"/>
        <end position="270"/>
    </location>
</feature>
<feature type="region of interest" description="Disordered" evidence="7">
    <location>
        <begin position="339"/>
        <end position="370"/>
    </location>
</feature>
<dbReference type="CDD" id="cd14014">
    <property type="entry name" value="STKc_PknB_like"/>
    <property type="match status" value="1"/>
</dbReference>
<dbReference type="InterPro" id="IPR050339">
    <property type="entry name" value="CC_SR_Kinase"/>
</dbReference>
<evidence type="ECO:0000256" key="6">
    <source>
        <dbReference type="PROSITE-ProRule" id="PRU10141"/>
    </source>
</evidence>
<comment type="caution">
    <text evidence="9">The sequence shown here is derived from an EMBL/GenBank/DDBJ whole genome shotgun (WGS) entry which is preliminary data.</text>
</comment>
<name>A0A7X3MSU0_9HYPH</name>
<feature type="binding site" evidence="6">
    <location>
        <position position="47"/>
    </location>
    <ligand>
        <name>ATP</name>
        <dbReference type="ChEBI" id="CHEBI:30616"/>
    </ligand>
</feature>
<comment type="similarity">
    <text evidence="5">Belongs to the protein kinase superfamily. Ser/Thr protein kinase family. GCN2 subfamily.</text>
</comment>
<dbReference type="Gene3D" id="3.30.200.20">
    <property type="entry name" value="Phosphorylase Kinase, domain 1"/>
    <property type="match status" value="1"/>
</dbReference>
<dbReference type="Gene3D" id="1.10.510.10">
    <property type="entry name" value="Transferase(Phosphotransferase) domain 1"/>
    <property type="match status" value="1"/>
</dbReference>
<keyword evidence="4 6" id="KW-0067">ATP-binding</keyword>
<evidence type="ECO:0000256" key="7">
    <source>
        <dbReference type="SAM" id="MobiDB-lite"/>
    </source>
</evidence>
<dbReference type="EMBL" id="WURB01000008">
    <property type="protein sequence ID" value="MXQ12418.1"/>
    <property type="molecule type" value="Genomic_DNA"/>
</dbReference>
<evidence type="ECO:0000256" key="5">
    <source>
        <dbReference type="ARBA" id="ARBA00037982"/>
    </source>
</evidence>
<evidence type="ECO:0000313" key="9">
    <source>
        <dbReference type="EMBL" id="MXQ12418.1"/>
    </source>
</evidence>
<dbReference type="SUPFAM" id="SSF56112">
    <property type="entry name" value="Protein kinase-like (PK-like)"/>
    <property type="match status" value="1"/>
</dbReference>
<dbReference type="Proteomes" id="UP000436483">
    <property type="component" value="Unassembled WGS sequence"/>
</dbReference>
<dbReference type="InterPro" id="IPR008271">
    <property type="entry name" value="Ser/Thr_kinase_AS"/>
</dbReference>
<organism evidence="9 10">
    <name type="scientific">Microvirga makkahensis</name>
    <dbReference type="NCBI Taxonomy" id="1128670"/>
    <lineage>
        <taxon>Bacteria</taxon>
        <taxon>Pseudomonadati</taxon>
        <taxon>Pseudomonadota</taxon>
        <taxon>Alphaproteobacteria</taxon>
        <taxon>Hyphomicrobiales</taxon>
        <taxon>Methylobacteriaceae</taxon>
        <taxon>Microvirga</taxon>
    </lineage>
</organism>
<dbReference type="Pfam" id="PF00069">
    <property type="entry name" value="Pkinase"/>
    <property type="match status" value="1"/>
</dbReference>
<evidence type="ECO:0000313" key="10">
    <source>
        <dbReference type="Proteomes" id="UP000436483"/>
    </source>
</evidence>
<evidence type="ECO:0000256" key="3">
    <source>
        <dbReference type="ARBA" id="ARBA00022777"/>
    </source>
</evidence>
<evidence type="ECO:0000259" key="8">
    <source>
        <dbReference type="PROSITE" id="PS50011"/>
    </source>
</evidence>
<dbReference type="PANTHER" id="PTHR11042:SF190">
    <property type="entry name" value="MITOSIS INHIBITOR PROTEIN KINASE MIK1"/>
    <property type="match status" value="1"/>
</dbReference>
<evidence type="ECO:0000256" key="4">
    <source>
        <dbReference type="ARBA" id="ARBA00022840"/>
    </source>
</evidence>
<evidence type="ECO:0000256" key="2">
    <source>
        <dbReference type="ARBA" id="ARBA00022741"/>
    </source>
</evidence>
<dbReference type="PROSITE" id="PS50011">
    <property type="entry name" value="PROTEIN_KINASE_DOM"/>
    <property type="match status" value="1"/>
</dbReference>
<dbReference type="PANTHER" id="PTHR11042">
    <property type="entry name" value="EUKARYOTIC TRANSLATION INITIATION FACTOR 2-ALPHA KINASE EIF2-ALPHA KINASE -RELATED"/>
    <property type="match status" value="1"/>
</dbReference>
<reference evidence="9 10" key="1">
    <citation type="submission" date="2019-12" db="EMBL/GenBank/DDBJ databases">
        <authorList>
            <person name="Yuan C.-G."/>
        </authorList>
    </citation>
    <scope>NUCLEOTIDE SEQUENCE [LARGE SCALE GENOMIC DNA]</scope>
    <source>
        <strain evidence="9 10">KCTC 23863</strain>
    </source>
</reference>
<accession>A0A7X3MSU0</accession>
<dbReference type="PROSITE" id="PS00107">
    <property type="entry name" value="PROTEIN_KINASE_ATP"/>
    <property type="match status" value="1"/>
</dbReference>
<keyword evidence="3 9" id="KW-0418">Kinase</keyword>
<dbReference type="GO" id="GO:0005737">
    <property type="term" value="C:cytoplasm"/>
    <property type="evidence" value="ECO:0007669"/>
    <property type="project" value="TreeGrafter"/>
</dbReference>
<dbReference type="InterPro" id="IPR000719">
    <property type="entry name" value="Prot_kinase_dom"/>
</dbReference>
<dbReference type="InterPro" id="IPR011009">
    <property type="entry name" value="Kinase-like_dom_sf"/>
</dbReference>
<dbReference type="OrthoDB" id="9801841at2"/>